<feature type="compositionally biased region" description="Basic and acidic residues" evidence="4">
    <location>
        <begin position="290"/>
        <end position="304"/>
    </location>
</feature>
<dbReference type="InterPro" id="IPR003959">
    <property type="entry name" value="ATPase_AAA_core"/>
</dbReference>
<dbReference type="InterPro" id="IPR041627">
    <property type="entry name" value="AAA_lid_6"/>
</dbReference>
<sequence length="605" mass="69566">MTAGIYTDEQLFELGKENYDKLALYCQTLETSGFWDKARQVMQQSSTEVLDMYVQSVLMNLAIHCGNVLDSQLTFIQTVPISNPFAISSQITIDEELKNDTEKMYHMPPILIQLCSLYDKEKGADITEYFLDGLLNILLCMAYLNTGKDAKINEFIQKYYNKISYYVNDKTQDEHFRYIFGKISGDEIGCCIKQNIEERKKKRSAMAGPLAVAKIERPIEMLPEDALHTEEKKKIQESEKHSKKENRQQTVKDLQEQENTQSDQTDHTNDEKLLSEDSNSDQTLDISQLSKEEREKREQELSEKEELEISAQAKEQFLQVKKRIQEREQREKEAHEKRIQELLDELNSLVGLANVKEEIQSLINLIKIRKLRSQMNIPEMDMSYHMVFTGSPGTGKTTVARLVAKIYKELGILSDGKVIETDRSGLVAGYVGQTAMKVHDIVEQALGGILFIDEAYSLVNPDVPNDFGSEAIDALVKLMEDHRDNLIVIVAGYTEEMKTFLKSNTGLISRFNKFIEFRDYTKKELVEILEVMTKDAGLKIEESAKKRVLNILYHKKGQEWAEFGNARGIRNFFEKIVMNQANRLVKMENPQKEDLITLKKEDVVV</sequence>
<evidence type="ECO:0000256" key="2">
    <source>
        <dbReference type="ARBA" id="ARBA00022741"/>
    </source>
</evidence>
<dbReference type="InterPro" id="IPR000470">
    <property type="entry name" value="CbxX/CfqX_mono"/>
</dbReference>
<evidence type="ECO:0000256" key="1">
    <source>
        <dbReference type="ARBA" id="ARBA00010378"/>
    </source>
</evidence>
<dbReference type="EMBL" id="JACRSW010000001">
    <property type="protein sequence ID" value="MBC8556171.1"/>
    <property type="molecule type" value="Genomic_DNA"/>
</dbReference>
<dbReference type="InterPro" id="IPR003593">
    <property type="entry name" value="AAA+_ATPase"/>
</dbReference>
<protein>
    <submittedName>
        <fullName evidence="6">AAA family ATPase</fullName>
    </submittedName>
</protein>
<evidence type="ECO:0000259" key="5">
    <source>
        <dbReference type="SMART" id="SM00382"/>
    </source>
</evidence>
<feature type="domain" description="AAA+ ATPase" evidence="5">
    <location>
        <begin position="382"/>
        <end position="521"/>
    </location>
</feature>
<dbReference type="InterPro" id="IPR050773">
    <property type="entry name" value="CbxX/CfxQ_RuBisCO_ESX"/>
</dbReference>
<dbReference type="Gene3D" id="1.10.8.60">
    <property type="match status" value="1"/>
</dbReference>
<dbReference type="PANTHER" id="PTHR43392">
    <property type="entry name" value="AAA-TYPE ATPASE FAMILY PROTEIN / ANKYRIN REPEAT FAMILY PROTEIN"/>
    <property type="match status" value="1"/>
</dbReference>
<dbReference type="InterPro" id="IPR000641">
    <property type="entry name" value="CbxX/CfxQ"/>
</dbReference>
<comment type="similarity">
    <text evidence="1">Belongs to the CbxX/CfxQ family.</text>
</comment>
<comment type="caution">
    <text evidence="6">The sequence shown here is derived from an EMBL/GenBank/DDBJ whole genome shotgun (WGS) entry which is preliminary data.</text>
</comment>
<dbReference type="Proteomes" id="UP000637513">
    <property type="component" value="Unassembled WGS sequence"/>
</dbReference>
<keyword evidence="2" id="KW-0547">Nucleotide-binding</keyword>
<dbReference type="Pfam" id="PF17866">
    <property type="entry name" value="AAA_lid_6"/>
    <property type="match status" value="1"/>
</dbReference>
<evidence type="ECO:0000313" key="7">
    <source>
        <dbReference type="Proteomes" id="UP000637513"/>
    </source>
</evidence>
<reference evidence="6 7" key="1">
    <citation type="submission" date="2020-08" db="EMBL/GenBank/DDBJ databases">
        <title>Genome public.</title>
        <authorList>
            <person name="Liu C."/>
            <person name="Sun Q."/>
        </authorList>
    </citation>
    <scope>NUCLEOTIDE SEQUENCE [LARGE SCALE GENOMIC DNA]</scope>
    <source>
        <strain evidence="6 7">BX3</strain>
    </source>
</reference>
<organism evidence="6 7">
    <name type="scientific">Jutongia hominis</name>
    <dbReference type="NCBI Taxonomy" id="2763664"/>
    <lineage>
        <taxon>Bacteria</taxon>
        <taxon>Bacillati</taxon>
        <taxon>Bacillota</taxon>
        <taxon>Clostridia</taxon>
        <taxon>Lachnospirales</taxon>
        <taxon>Lachnospiraceae</taxon>
        <taxon>Jutongia</taxon>
    </lineage>
</organism>
<gene>
    <name evidence="6" type="ORF">H8700_00345</name>
</gene>
<dbReference type="CDD" id="cd00009">
    <property type="entry name" value="AAA"/>
    <property type="match status" value="1"/>
</dbReference>
<evidence type="ECO:0000256" key="3">
    <source>
        <dbReference type="ARBA" id="ARBA00022840"/>
    </source>
</evidence>
<evidence type="ECO:0000313" key="6">
    <source>
        <dbReference type="EMBL" id="MBC8556171.1"/>
    </source>
</evidence>
<proteinExistence type="inferred from homology"/>
<dbReference type="PANTHER" id="PTHR43392:SF2">
    <property type="entry name" value="AAA-TYPE ATPASE FAMILY PROTEIN _ ANKYRIN REPEAT FAMILY PROTEIN"/>
    <property type="match status" value="1"/>
</dbReference>
<dbReference type="Pfam" id="PF00004">
    <property type="entry name" value="AAA"/>
    <property type="match status" value="1"/>
</dbReference>
<feature type="compositionally biased region" description="Polar residues" evidence="4">
    <location>
        <begin position="248"/>
        <end position="263"/>
    </location>
</feature>
<keyword evidence="3" id="KW-0067">ATP-binding</keyword>
<feature type="compositionally biased region" description="Basic and acidic residues" evidence="4">
    <location>
        <begin position="264"/>
        <end position="275"/>
    </location>
</feature>
<name>A0ABR7MQT8_9FIRM</name>
<dbReference type="PRINTS" id="PR00820">
    <property type="entry name" value="CBXXCFQX"/>
</dbReference>
<dbReference type="SMART" id="SM00382">
    <property type="entry name" value="AAA"/>
    <property type="match status" value="1"/>
</dbReference>
<accession>A0ABR7MQT8</accession>
<feature type="compositionally biased region" description="Polar residues" evidence="4">
    <location>
        <begin position="276"/>
        <end position="286"/>
    </location>
</feature>
<dbReference type="InterPro" id="IPR027417">
    <property type="entry name" value="P-loop_NTPase"/>
</dbReference>
<dbReference type="RefSeq" id="WP_249302126.1">
    <property type="nucleotide sequence ID" value="NZ_JACRSW010000001.1"/>
</dbReference>
<dbReference type="Gene3D" id="3.40.50.300">
    <property type="entry name" value="P-loop containing nucleotide triphosphate hydrolases"/>
    <property type="match status" value="1"/>
</dbReference>
<dbReference type="PRINTS" id="PR00819">
    <property type="entry name" value="CBXCFQXSUPER"/>
</dbReference>
<feature type="compositionally biased region" description="Basic and acidic residues" evidence="4">
    <location>
        <begin position="223"/>
        <end position="247"/>
    </location>
</feature>
<evidence type="ECO:0000256" key="4">
    <source>
        <dbReference type="SAM" id="MobiDB-lite"/>
    </source>
</evidence>
<keyword evidence="7" id="KW-1185">Reference proteome</keyword>
<feature type="region of interest" description="Disordered" evidence="4">
    <location>
        <begin position="223"/>
        <end position="308"/>
    </location>
</feature>
<dbReference type="SUPFAM" id="SSF52540">
    <property type="entry name" value="P-loop containing nucleoside triphosphate hydrolases"/>
    <property type="match status" value="1"/>
</dbReference>